<proteinExistence type="predicted"/>
<reference evidence="2" key="1">
    <citation type="journal article" date="2019" name="Int. J. Syst. Evol. Microbiol.">
        <title>The Global Catalogue of Microorganisms (GCM) 10K type strain sequencing project: providing services to taxonomists for standard genome sequencing and annotation.</title>
        <authorList>
            <consortium name="The Broad Institute Genomics Platform"/>
            <consortium name="The Broad Institute Genome Sequencing Center for Infectious Disease"/>
            <person name="Wu L."/>
            <person name="Ma J."/>
        </authorList>
    </citation>
    <scope>NUCLEOTIDE SEQUENCE [LARGE SCALE GENOMIC DNA]</scope>
    <source>
        <strain evidence="2">JCM 14306</strain>
    </source>
</reference>
<organism evidence="1 2">
    <name type="scientific">Kribbella alba</name>
    <dbReference type="NCBI Taxonomy" id="190197"/>
    <lineage>
        <taxon>Bacteria</taxon>
        <taxon>Bacillati</taxon>
        <taxon>Actinomycetota</taxon>
        <taxon>Actinomycetes</taxon>
        <taxon>Propionibacteriales</taxon>
        <taxon>Kribbellaceae</taxon>
        <taxon>Kribbella</taxon>
    </lineage>
</organism>
<name>A0ABP4RHJ9_9ACTN</name>
<evidence type="ECO:0000313" key="1">
    <source>
        <dbReference type="EMBL" id="GAA1647927.1"/>
    </source>
</evidence>
<dbReference type="EMBL" id="BAAANE010000007">
    <property type="protein sequence ID" value="GAA1647927.1"/>
    <property type="molecule type" value="Genomic_DNA"/>
</dbReference>
<comment type="caution">
    <text evidence="1">The sequence shown here is derived from an EMBL/GenBank/DDBJ whole genome shotgun (WGS) entry which is preliminary data.</text>
</comment>
<sequence>MEGRERQLELGLDPGDLRDLAIGGLVGAVVHQRGLPHPCLTPDDQHRALTAPDTAEGAVDLLALA</sequence>
<evidence type="ECO:0000313" key="2">
    <source>
        <dbReference type="Proteomes" id="UP001501319"/>
    </source>
</evidence>
<dbReference type="Proteomes" id="UP001501319">
    <property type="component" value="Unassembled WGS sequence"/>
</dbReference>
<protein>
    <submittedName>
        <fullName evidence="1">Uncharacterized protein</fullName>
    </submittedName>
</protein>
<accession>A0ABP4RHJ9</accession>
<keyword evidence="2" id="KW-1185">Reference proteome</keyword>
<gene>
    <name evidence="1" type="ORF">GCM10009744_44060</name>
</gene>